<sequence length="696" mass="75663">MRRGNAGGGGGSCVTSPGGYEGRLVSTQAPCLMRFIISGAAAPPPSLSSRRYTRATAPRKFIVLLGRGRPERSISSVTRRPALTWPGASTERASGRGETAHLHCVRHPDFCIWELFHLIPLVGGFSRGSPVSPTPSIQRCSIVTFITLIISLTHLAGWSQLSVVLLMALLAQTTHWSAQLALLWLTAATAANSHTLNVLCTRSSLHEYECHTRYLADAALSSSKGCWLRQPEDPRPRSRGAWRGSHPASQGVASSPGMQWRLRALVKGRGTRENATVPSACIVLLLDCPEERRLQGLLQHALQVRHRPYAQDSELAFCVLVELGLPTELSAANLSYNCSKVCSEVQHRFLKITDGSMVCVAGGRQRNIAILCCVVNTALCVSSTSYLELLEAREVRGSKGDTATCMKCVIASTRKAAFSPRHVIVLSSIHKVCKSILNVVDGEPMRVEQGGNGAAPKCLKGGEGTGYPRENSTTCDIVRQDCHIVERFSKFGSTYSGVGARCRLPPLCVVTCPSSWIHVTLTYDFALLRVLECGALSSWCNIPGLVELSLHEAEEYPGSIILAELQKMLKMPSTYYRVSPTTKVHSVWHCISSIKQTGSDAVRNEDIEMSFVLLKKIMSQMSQLILQSSRNTPVLCGGGHCPTGQATMLTAPRLGTDNYAVWGRELSSWPSIHVDSTKTGQRYLRCVGSCIVLLAK</sequence>
<evidence type="ECO:0000313" key="2">
    <source>
        <dbReference type="EMBL" id="KAJ8873272.1"/>
    </source>
</evidence>
<evidence type="ECO:0000256" key="1">
    <source>
        <dbReference type="SAM" id="MobiDB-lite"/>
    </source>
</evidence>
<evidence type="ECO:0000313" key="3">
    <source>
        <dbReference type="Proteomes" id="UP001159363"/>
    </source>
</evidence>
<accession>A0ABQ9GMM4</accession>
<comment type="caution">
    <text evidence="2">The sequence shown here is derived from an EMBL/GenBank/DDBJ whole genome shotgun (WGS) entry which is preliminary data.</text>
</comment>
<gene>
    <name evidence="2" type="ORF">PR048_026906</name>
</gene>
<dbReference type="EMBL" id="JARBHB010000011">
    <property type="protein sequence ID" value="KAJ8873272.1"/>
    <property type="molecule type" value="Genomic_DNA"/>
</dbReference>
<dbReference type="Proteomes" id="UP001159363">
    <property type="component" value="Chromosome 10"/>
</dbReference>
<feature type="region of interest" description="Disordered" evidence="1">
    <location>
        <begin position="230"/>
        <end position="255"/>
    </location>
</feature>
<keyword evidence="3" id="KW-1185">Reference proteome</keyword>
<protein>
    <submittedName>
        <fullName evidence="2">Uncharacterized protein</fullName>
    </submittedName>
</protein>
<name>A0ABQ9GMM4_9NEOP</name>
<proteinExistence type="predicted"/>
<organism evidence="2 3">
    <name type="scientific">Dryococelus australis</name>
    <dbReference type="NCBI Taxonomy" id="614101"/>
    <lineage>
        <taxon>Eukaryota</taxon>
        <taxon>Metazoa</taxon>
        <taxon>Ecdysozoa</taxon>
        <taxon>Arthropoda</taxon>
        <taxon>Hexapoda</taxon>
        <taxon>Insecta</taxon>
        <taxon>Pterygota</taxon>
        <taxon>Neoptera</taxon>
        <taxon>Polyneoptera</taxon>
        <taxon>Phasmatodea</taxon>
        <taxon>Verophasmatodea</taxon>
        <taxon>Anareolatae</taxon>
        <taxon>Phasmatidae</taxon>
        <taxon>Eurycanthinae</taxon>
        <taxon>Dryococelus</taxon>
    </lineage>
</organism>
<reference evidence="2 3" key="1">
    <citation type="submission" date="2023-02" db="EMBL/GenBank/DDBJ databases">
        <title>LHISI_Scaffold_Assembly.</title>
        <authorList>
            <person name="Stuart O.P."/>
            <person name="Cleave R."/>
            <person name="Magrath M.J.L."/>
            <person name="Mikheyev A.S."/>
        </authorList>
    </citation>
    <scope>NUCLEOTIDE SEQUENCE [LARGE SCALE GENOMIC DNA]</scope>
    <source>
        <strain evidence="2">Daus_M_001</strain>
        <tissue evidence="2">Leg muscle</tissue>
    </source>
</reference>